<name>A0ABC8QQ78_9AQUA</name>
<dbReference type="Proteomes" id="UP001642360">
    <property type="component" value="Unassembled WGS sequence"/>
</dbReference>
<evidence type="ECO:0000313" key="2">
    <source>
        <dbReference type="Proteomes" id="UP001642360"/>
    </source>
</evidence>
<evidence type="ECO:0000313" key="1">
    <source>
        <dbReference type="EMBL" id="CAK9134396.1"/>
    </source>
</evidence>
<protein>
    <submittedName>
        <fullName evidence="1">Uncharacterized protein</fullName>
    </submittedName>
</protein>
<sequence length="105" mass="10366">MTVVGGGGGEFFGVGGGGGSDADSVSLVVAVQGGFIVSTAPSSSSLQNRLHSPEVGSIFVAPEAVAVGVWGSSGFEACLGLKHDFVALALSLCLISQFEASSEFV</sequence>
<gene>
    <name evidence="1" type="ORF">ILEXP_LOCUS1328</name>
</gene>
<comment type="caution">
    <text evidence="1">The sequence shown here is derived from an EMBL/GenBank/DDBJ whole genome shotgun (WGS) entry which is preliminary data.</text>
</comment>
<accession>A0ABC8QQ78</accession>
<organism evidence="1 2">
    <name type="scientific">Ilex paraguariensis</name>
    <name type="common">yerba mate</name>
    <dbReference type="NCBI Taxonomy" id="185542"/>
    <lineage>
        <taxon>Eukaryota</taxon>
        <taxon>Viridiplantae</taxon>
        <taxon>Streptophyta</taxon>
        <taxon>Embryophyta</taxon>
        <taxon>Tracheophyta</taxon>
        <taxon>Spermatophyta</taxon>
        <taxon>Magnoliopsida</taxon>
        <taxon>eudicotyledons</taxon>
        <taxon>Gunneridae</taxon>
        <taxon>Pentapetalae</taxon>
        <taxon>asterids</taxon>
        <taxon>campanulids</taxon>
        <taxon>Aquifoliales</taxon>
        <taxon>Aquifoliaceae</taxon>
        <taxon>Ilex</taxon>
    </lineage>
</organism>
<dbReference type="EMBL" id="CAUOFW020000447">
    <property type="protein sequence ID" value="CAK9134396.1"/>
    <property type="molecule type" value="Genomic_DNA"/>
</dbReference>
<dbReference type="AlphaFoldDB" id="A0ABC8QQ78"/>
<reference evidence="1 2" key="1">
    <citation type="submission" date="2024-02" db="EMBL/GenBank/DDBJ databases">
        <authorList>
            <person name="Vignale AGUSTIN F."/>
            <person name="Sosa J E."/>
            <person name="Modenutti C."/>
        </authorList>
    </citation>
    <scope>NUCLEOTIDE SEQUENCE [LARGE SCALE GENOMIC DNA]</scope>
</reference>
<keyword evidence="2" id="KW-1185">Reference proteome</keyword>
<proteinExistence type="predicted"/>